<reference evidence="6 7" key="1">
    <citation type="submission" date="2018-06" db="EMBL/GenBank/DDBJ databases">
        <title>Azoarcus communis strain SWub3 genome.</title>
        <authorList>
            <person name="Zorraquino Salvo V."/>
            <person name="Toubiana D."/>
            <person name="Blumwald E."/>
        </authorList>
    </citation>
    <scope>NUCLEOTIDE SEQUENCE [LARGE SCALE GENOMIC DNA]</scope>
    <source>
        <strain evidence="6 7">SWub3</strain>
    </source>
</reference>
<dbReference type="Gene3D" id="3.20.10.10">
    <property type="entry name" value="D-amino Acid Aminotransferase, subunit A, domain 2"/>
    <property type="match status" value="1"/>
</dbReference>
<dbReference type="EMBL" id="QKOE01000007">
    <property type="protein sequence ID" value="PZA16466.1"/>
    <property type="molecule type" value="Genomic_DNA"/>
</dbReference>
<dbReference type="OrthoDB" id="9803598at2"/>
<dbReference type="Pfam" id="PF00425">
    <property type="entry name" value="Chorismate_bind"/>
    <property type="match status" value="1"/>
</dbReference>
<dbReference type="PROSITE" id="PS00770">
    <property type="entry name" value="AA_TRANSFER_CLASS_4"/>
    <property type="match status" value="1"/>
</dbReference>
<evidence type="ECO:0000256" key="3">
    <source>
        <dbReference type="ARBA" id="ARBA00022898"/>
    </source>
</evidence>
<name>A0A323UZ20_9RHOO</name>
<dbReference type="PANTHER" id="PTHR11236">
    <property type="entry name" value="AMINOBENZOATE/ANTHRANILATE SYNTHASE"/>
    <property type="match status" value="1"/>
</dbReference>
<dbReference type="InterPro" id="IPR043132">
    <property type="entry name" value="BCAT-like_C"/>
</dbReference>
<dbReference type="InterPro" id="IPR019999">
    <property type="entry name" value="Anth_synth_I-like"/>
</dbReference>
<dbReference type="RefSeq" id="WP_110525001.1">
    <property type="nucleotide sequence ID" value="NZ_QKOE01000007.1"/>
</dbReference>
<dbReference type="GO" id="GO:0000162">
    <property type="term" value="P:L-tryptophan biosynthetic process"/>
    <property type="evidence" value="ECO:0007669"/>
    <property type="project" value="TreeGrafter"/>
</dbReference>
<proteinExistence type="inferred from homology"/>
<accession>A0A323UZ20</accession>
<dbReference type="GO" id="GO:0009396">
    <property type="term" value="P:folic acid-containing compound biosynthetic process"/>
    <property type="evidence" value="ECO:0007669"/>
    <property type="project" value="InterPro"/>
</dbReference>
<dbReference type="PRINTS" id="PR00095">
    <property type="entry name" value="ANTSNTHASEI"/>
</dbReference>
<evidence type="ECO:0000256" key="2">
    <source>
        <dbReference type="ARBA" id="ARBA00009320"/>
    </source>
</evidence>
<evidence type="ECO:0000256" key="1">
    <source>
        <dbReference type="ARBA" id="ARBA00001933"/>
    </source>
</evidence>
<comment type="cofactor">
    <cofactor evidence="1 4">
        <name>pyridoxal 5'-phosphate</name>
        <dbReference type="ChEBI" id="CHEBI:597326"/>
    </cofactor>
</comment>
<evidence type="ECO:0000256" key="4">
    <source>
        <dbReference type="RuleBase" id="RU004516"/>
    </source>
</evidence>
<dbReference type="InterPro" id="IPR015890">
    <property type="entry name" value="Chorismate_C"/>
</dbReference>
<evidence type="ECO:0000259" key="5">
    <source>
        <dbReference type="Pfam" id="PF00425"/>
    </source>
</evidence>
<feature type="domain" description="Chorismate-utilising enzyme C-terminal" evidence="5">
    <location>
        <begin position="138"/>
        <end position="384"/>
    </location>
</feature>
<dbReference type="Gene3D" id="3.30.470.10">
    <property type="match status" value="1"/>
</dbReference>
<dbReference type="InterPro" id="IPR001544">
    <property type="entry name" value="Aminotrans_IV"/>
</dbReference>
<gene>
    <name evidence="6" type="primary">pabB</name>
    <name evidence="6" type="ORF">DNK49_12170</name>
</gene>
<keyword evidence="7" id="KW-1185">Reference proteome</keyword>
<dbReference type="InterPro" id="IPR036038">
    <property type="entry name" value="Aminotransferase-like"/>
</dbReference>
<dbReference type="Gene3D" id="3.60.120.10">
    <property type="entry name" value="Anthranilate synthase"/>
    <property type="match status" value="1"/>
</dbReference>
<dbReference type="PANTHER" id="PTHR11236:SF50">
    <property type="entry name" value="AMINODEOXYCHORISMATE SYNTHASE COMPONENT 1"/>
    <property type="match status" value="1"/>
</dbReference>
<comment type="caution">
    <text evidence="6">The sequence shown here is derived from an EMBL/GenBank/DDBJ whole genome shotgun (WGS) entry which is preliminary data.</text>
</comment>
<protein>
    <submittedName>
        <fullName evidence="6">Aminodeoxychorismate synthase component I</fullName>
    </submittedName>
</protein>
<dbReference type="AlphaFoldDB" id="A0A323UZ20"/>
<dbReference type="GO" id="GO:0046820">
    <property type="term" value="F:4-amino-4-deoxychorismate synthase activity"/>
    <property type="evidence" value="ECO:0007669"/>
    <property type="project" value="TreeGrafter"/>
</dbReference>
<dbReference type="SUPFAM" id="SSF56752">
    <property type="entry name" value="D-aminoacid aminotransferase-like PLP-dependent enzymes"/>
    <property type="match status" value="1"/>
</dbReference>
<dbReference type="Proteomes" id="UP000248259">
    <property type="component" value="Unassembled WGS sequence"/>
</dbReference>
<keyword evidence="3 4" id="KW-0663">Pyridoxal phosphate</keyword>
<dbReference type="InterPro" id="IPR005802">
    <property type="entry name" value="ADC_synth_comp_1"/>
</dbReference>
<evidence type="ECO:0000313" key="6">
    <source>
        <dbReference type="EMBL" id="PZA16466.1"/>
    </source>
</evidence>
<evidence type="ECO:0000313" key="7">
    <source>
        <dbReference type="Proteomes" id="UP000248259"/>
    </source>
</evidence>
<dbReference type="NCBIfam" id="TIGR00553">
    <property type="entry name" value="pabB"/>
    <property type="match status" value="1"/>
</dbReference>
<dbReference type="InterPro" id="IPR043131">
    <property type="entry name" value="BCAT-like_N"/>
</dbReference>
<organism evidence="6 7">
    <name type="scientific">Parazoarcus communis SWub3 = DSM 12120</name>
    <dbReference type="NCBI Taxonomy" id="1121029"/>
    <lineage>
        <taxon>Bacteria</taxon>
        <taxon>Pseudomonadati</taxon>
        <taxon>Pseudomonadota</taxon>
        <taxon>Betaproteobacteria</taxon>
        <taxon>Rhodocyclales</taxon>
        <taxon>Zoogloeaceae</taxon>
        <taxon>Parazoarcus</taxon>
    </lineage>
</organism>
<dbReference type="InterPro" id="IPR005801">
    <property type="entry name" value="ADC_synthase"/>
</dbReference>
<dbReference type="Pfam" id="PF01063">
    <property type="entry name" value="Aminotran_4"/>
    <property type="match status" value="1"/>
</dbReference>
<dbReference type="InterPro" id="IPR018300">
    <property type="entry name" value="Aminotrans_IV_CS"/>
</dbReference>
<sequence length="603" mass="65909">MPLTPPPASAEFALFDNQLEGRDLWLEGLVDKRICRDGAELPACLAQIEAASTAGHWIALAAAYELGEVLEPRLQRRGHPPAPAAGCEPPPLLTAWIFSTGRYLDRVDSEAHLDARLQALPEEERVAGIANLSVGITREHYLQAIDRIRALIHAGDCYQVNYTWPLHGQLYGAPLALYRRLMQAQPVAHGGFVADSGQAILSRSPELFVERRGQRLTCRPMKGTSARNTDPEALQQSPKDRAENVMIVDLIRNDLGRLAPSGGVRVTALCEVEAYPTVWQMTSTVAAEPVRAGLHTILRALFPCGSVTGAPKIRAMEIIRELETSPRDLYCGAFGWIAPNGDFSLNVPIRTLRIGPDRRVRLNVGSGVVADSDGPSEWAECLLKARFTSRLPPPFGLIETLRCEAGQTTPYPLLARHLARLDQSARALGHRCDIDAVTQGLQDRADTLPAGTHRVRLELSADGSLRIDSEALAELASGPHRMGISHERVISTNPLLRHKTTLRARYDRVLTQAMAREQFDALLLNESGELVEGARSNLFVDRGDGMLLTPPLASGALDGVLRRELIETGRAIEAPLYPADLEQAGTIYLGNALRGLIVVELER</sequence>
<dbReference type="SUPFAM" id="SSF56322">
    <property type="entry name" value="ADC synthase"/>
    <property type="match status" value="1"/>
</dbReference>
<comment type="similarity">
    <text evidence="2">Belongs to the class-IV pyridoxal-phosphate-dependent aminotransferase family.</text>
</comment>